<dbReference type="Proteomes" id="UP000001681">
    <property type="component" value="Chromosome"/>
</dbReference>
<proteinExistence type="predicted"/>
<dbReference type="HOGENOM" id="CLU_1649586_0_0_9"/>
<evidence type="ECO:0000313" key="2">
    <source>
        <dbReference type="Proteomes" id="UP000001681"/>
    </source>
</evidence>
<dbReference type="KEGG" id="esi:Exig_1749"/>
<gene>
    <name evidence="1" type="ordered locus">Exig_1749</name>
</gene>
<reference evidence="1 2" key="2">
    <citation type="journal article" date="2008" name="BMC Genomics">
        <title>Architecture of thermal adaptation in an Exiguobacterium sibiricum strain isolated from 3 million year old permafrost: a genome and transcriptome approach.</title>
        <authorList>
            <person name="Rodrigues D.F."/>
            <person name="Ivanova N."/>
            <person name="He Z."/>
            <person name="Huebner M."/>
            <person name="Zhou J."/>
            <person name="Tiedje J.M."/>
        </authorList>
    </citation>
    <scope>NUCLEOTIDE SEQUENCE [LARGE SCALE GENOMIC DNA]</scope>
    <source>
        <strain evidence="2">DSM 17290 / CIP 109462 / JCM 13490 / 255-15</strain>
    </source>
</reference>
<reference evidence="1 2" key="1">
    <citation type="journal article" date="2006" name="Extremophiles">
        <title>Characterization of Exiguobacterium isolates from the Siberian permafrost. Description of Exiguobacterium sibiricum sp. nov.</title>
        <authorList>
            <person name="Rodrigues D.F."/>
            <person name="Goris J."/>
            <person name="Vishnivetskaya T."/>
            <person name="Gilichinsky D."/>
            <person name="Thomashow M.F."/>
            <person name="Tiedje J.M."/>
        </authorList>
    </citation>
    <scope>NUCLEOTIDE SEQUENCE [LARGE SCALE GENOMIC DNA]</scope>
    <source>
        <strain evidence="2">DSM 17290 / CIP 109462 / JCM 13490 / 255-15</strain>
    </source>
</reference>
<dbReference type="AlphaFoldDB" id="B1YHM8"/>
<name>B1YHM8_EXIS2</name>
<keyword evidence="2" id="KW-1185">Reference proteome</keyword>
<dbReference type="EMBL" id="CP001022">
    <property type="protein sequence ID" value="ACB61201.1"/>
    <property type="molecule type" value="Genomic_DNA"/>
</dbReference>
<sequence length="160" mass="17959">MIFSLSTCYDTVRASELEPELITVTREQLRQAVSVYDPLALKNPCLLHQLIDQEMVLACRQVEALGLSLEAAPVKLLVVSSFNPGAGFDAVEIDRMSHETLKRQLATNDVVFSRFIQQLFLHQTQPDILCQRLMTVLAGATAKKARIRAERLQTAWAILH</sequence>
<evidence type="ECO:0000313" key="1">
    <source>
        <dbReference type="EMBL" id="ACB61201.1"/>
    </source>
</evidence>
<organism evidence="1 2">
    <name type="scientific">Exiguobacterium sibiricum (strain DSM 17290 / CCUG 55495 / CIP 109462 / JCM 13490 / 255-15)</name>
    <dbReference type="NCBI Taxonomy" id="262543"/>
    <lineage>
        <taxon>Bacteria</taxon>
        <taxon>Bacillati</taxon>
        <taxon>Bacillota</taxon>
        <taxon>Bacilli</taxon>
        <taxon>Bacillales</taxon>
        <taxon>Bacillales Family XII. Incertae Sedis</taxon>
        <taxon>Exiguobacterium</taxon>
    </lineage>
</organism>
<dbReference type="OrthoDB" id="2352798at2"/>
<accession>B1YHM8</accession>
<protein>
    <submittedName>
        <fullName evidence="1">Uncharacterized protein</fullName>
    </submittedName>
</protein>
<reference evidence="2" key="3">
    <citation type="submission" date="2008-04" db="EMBL/GenBank/DDBJ databases">
        <title>Complete sequence of chromosome of Exiguobacterium sibiricum 255-15.</title>
        <authorList>
            <consortium name="US DOE Joint Genome Institute"/>
            <person name="Copeland A."/>
            <person name="Lucas S."/>
            <person name="Lapidus A."/>
            <person name="Glavina del Rio T."/>
            <person name="Dalin E."/>
            <person name="Tice H."/>
            <person name="Bruce D."/>
            <person name="Goodwin L."/>
            <person name="Pitluck S."/>
            <person name="Kiss H."/>
            <person name="Chertkov O."/>
            <person name="Monk C."/>
            <person name="Brettin T."/>
            <person name="Detter J.C."/>
            <person name="Han C."/>
            <person name="Kuske C.R."/>
            <person name="Schmutz J."/>
            <person name="Larimer F."/>
            <person name="Land M."/>
            <person name="Hauser L."/>
            <person name="Kyrpides N."/>
            <person name="Mikhailova N."/>
            <person name="Vishnivetskaya T."/>
            <person name="Rodrigues D.F."/>
            <person name="Gilichinsky D."/>
            <person name="Tiedje J."/>
            <person name="Richardson P."/>
        </authorList>
    </citation>
    <scope>NUCLEOTIDE SEQUENCE [LARGE SCALE GENOMIC DNA]</scope>
    <source>
        <strain evidence="2">DSM 17290 / CIP 109462 / JCM 13490 / 255-15</strain>
    </source>
</reference>
<dbReference type="STRING" id="262543.Exig_1749"/>
<dbReference type="RefSeq" id="WP_012370619.1">
    <property type="nucleotide sequence ID" value="NC_010556.1"/>
</dbReference>